<keyword evidence="4" id="KW-0747">Spliceosome</keyword>
<dbReference type="AlphaFoldDB" id="A0A1D1ZUG6"/>
<evidence type="ECO:0000256" key="1">
    <source>
        <dbReference type="ARBA" id="ARBA00004123"/>
    </source>
</evidence>
<keyword evidence="3" id="KW-0507">mRNA processing</keyword>
<gene>
    <name evidence="8" type="ORF">g.19350</name>
</gene>
<comment type="subcellular location">
    <subcellularLocation>
        <location evidence="1">Nucleus</location>
    </subcellularLocation>
</comment>
<organism evidence="8">
    <name type="scientific">Auxenochlorella protothecoides</name>
    <name type="common">Green microalga</name>
    <name type="synonym">Chlorella protothecoides</name>
    <dbReference type="NCBI Taxonomy" id="3075"/>
    <lineage>
        <taxon>Eukaryota</taxon>
        <taxon>Viridiplantae</taxon>
        <taxon>Chlorophyta</taxon>
        <taxon>core chlorophytes</taxon>
        <taxon>Trebouxiophyceae</taxon>
        <taxon>Chlorellales</taxon>
        <taxon>Chlorellaceae</taxon>
        <taxon>Auxenochlorella</taxon>
    </lineage>
</organism>
<evidence type="ECO:0000256" key="3">
    <source>
        <dbReference type="ARBA" id="ARBA00022664"/>
    </source>
</evidence>
<comment type="similarity">
    <text evidence="2">Belongs to the SPF27 family.</text>
</comment>
<dbReference type="PANTHER" id="PTHR13296:SF0">
    <property type="entry name" value="PRE-MRNA-SPLICING FACTOR SPF27"/>
    <property type="match status" value="1"/>
</dbReference>
<evidence type="ECO:0000256" key="6">
    <source>
        <dbReference type="ARBA" id="ARBA00023242"/>
    </source>
</evidence>
<dbReference type="GO" id="GO:0071011">
    <property type="term" value="C:precatalytic spliceosome"/>
    <property type="evidence" value="ECO:0007669"/>
    <property type="project" value="TreeGrafter"/>
</dbReference>
<dbReference type="PANTHER" id="PTHR13296">
    <property type="entry name" value="BCAS2 PROTEIN"/>
    <property type="match status" value="1"/>
</dbReference>
<dbReference type="GO" id="GO:0006397">
    <property type="term" value="P:mRNA processing"/>
    <property type="evidence" value="ECO:0007669"/>
    <property type="project" value="UniProtKB-KW"/>
</dbReference>
<keyword evidence="6" id="KW-0539">Nucleus</keyword>
<evidence type="ECO:0000256" key="7">
    <source>
        <dbReference type="SAM" id="Coils"/>
    </source>
</evidence>
<protein>
    <recommendedName>
        <fullName evidence="9">Pre-mRNA-splicing factor SPF27</fullName>
    </recommendedName>
</protein>
<dbReference type="GO" id="GO:0000974">
    <property type="term" value="C:Prp19 complex"/>
    <property type="evidence" value="ECO:0007669"/>
    <property type="project" value="TreeGrafter"/>
</dbReference>
<evidence type="ECO:0000256" key="4">
    <source>
        <dbReference type="ARBA" id="ARBA00022728"/>
    </source>
</evidence>
<dbReference type="GO" id="GO:0008380">
    <property type="term" value="P:RNA splicing"/>
    <property type="evidence" value="ECO:0007669"/>
    <property type="project" value="UniProtKB-KW"/>
</dbReference>
<dbReference type="Pfam" id="PF05700">
    <property type="entry name" value="BCAS2"/>
    <property type="match status" value="1"/>
</dbReference>
<proteinExistence type="inferred from homology"/>
<evidence type="ECO:0000313" key="8">
    <source>
        <dbReference type="EMBL" id="JAT70385.1"/>
    </source>
</evidence>
<dbReference type="EMBL" id="GDKF01008237">
    <property type="protein sequence ID" value="JAT70385.1"/>
    <property type="molecule type" value="Transcribed_RNA"/>
</dbReference>
<keyword evidence="7" id="KW-0175">Coiled coil</keyword>
<name>A0A1D1ZUG6_AUXPR</name>
<dbReference type="InterPro" id="IPR008409">
    <property type="entry name" value="SPF27"/>
</dbReference>
<keyword evidence="5" id="KW-0508">mRNA splicing</keyword>
<feature type="coiled-coil region" evidence="7">
    <location>
        <begin position="214"/>
        <end position="273"/>
    </location>
</feature>
<accession>A0A1D1ZUG6</accession>
<feature type="non-terminal residue" evidence="8">
    <location>
        <position position="1"/>
    </location>
</feature>
<evidence type="ECO:0000256" key="5">
    <source>
        <dbReference type="ARBA" id="ARBA00023187"/>
    </source>
</evidence>
<evidence type="ECO:0008006" key="9">
    <source>
        <dbReference type="Google" id="ProtNLM"/>
    </source>
</evidence>
<evidence type="ECO:0000256" key="2">
    <source>
        <dbReference type="ARBA" id="ARBA00010788"/>
    </source>
</evidence>
<sequence>SNAHARARIGSGSGGNSSWAILLGCGTTVRACRYPLLSYSQGGKEHIDTPLCRDHRQPERKAMAQQPLAISDTAHGAEIGWRRGQDLITALPYVDALTAESRAAVERLVQEELARSDKTPADYLAELPRLLASRLDEGSLVAQELERVARGEQMAEMDTVRYNLDPPSPSSRESVDAWQQALDNSHSQLEHQYTRLINLELLLKFGPDAWRVRNETLTVQCEALKRRLAAVKKETEDLNRSRKLSQLEAGRQLSSLQAEYTQLVAKNAEIEAACLTLESQAAALGDKGGGDSDASMVEATA</sequence>
<dbReference type="GO" id="GO:0071013">
    <property type="term" value="C:catalytic step 2 spliceosome"/>
    <property type="evidence" value="ECO:0007669"/>
    <property type="project" value="TreeGrafter"/>
</dbReference>
<reference evidence="8" key="1">
    <citation type="submission" date="2015-08" db="EMBL/GenBank/DDBJ databases">
        <authorList>
            <person name="Babu N.S."/>
            <person name="Beckwith C.J."/>
            <person name="Beseler K.G."/>
            <person name="Brison A."/>
            <person name="Carone J.V."/>
            <person name="Caskin T.P."/>
            <person name="Diamond M."/>
            <person name="Durham M.E."/>
            <person name="Foxe J.M."/>
            <person name="Go M."/>
            <person name="Henderson B.A."/>
            <person name="Jones I.B."/>
            <person name="McGettigan J.A."/>
            <person name="Micheletti S.J."/>
            <person name="Nasrallah M.E."/>
            <person name="Ortiz D."/>
            <person name="Piller C.R."/>
            <person name="Privatt S.R."/>
            <person name="Schneider S.L."/>
            <person name="Sharp S."/>
            <person name="Smith T.C."/>
            <person name="Stanton J.D."/>
            <person name="Ullery H.E."/>
            <person name="Wilson R.J."/>
            <person name="Serrano M.G."/>
            <person name="Buck G."/>
            <person name="Lee V."/>
            <person name="Wang Y."/>
            <person name="Carvalho R."/>
            <person name="Voegtly L."/>
            <person name="Shi R."/>
            <person name="Duckworth R."/>
            <person name="Johnson A."/>
            <person name="Loviza R."/>
            <person name="Walstead R."/>
            <person name="Shah Z."/>
            <person name="Kiflezghi M."/>
            <person name="Wade K."/>
            <person name="Ball S.L."/>
            <person name="Bradley K.W."/>
            <person name="Asai D.J."/>
            <person name="Bowman C.A."/>
            <person name="Russell D.A."/>
            <person name="Pope W.H."/>
            <person name="Jacobs-Sera D."/>
            <person name="Hendrix R.W."/>
            <person name="Hatfull G.F."/>
        </authorList>
    </citation>
    <scope>NUCLEOTIDE SEQUENCE</scope>
</reference>